<dbReference type="InterPro" id="IPR036097">
    <property type="entry name" value="HisK_dim/P_sf"/>
</dbReference>
<dbReference type="CDD" id="cd06225">
    <property type="entry name" value="HAMP"/>
    <property type="match status" value="1"/>
</dbReference>
<evidence type="ECO:0000313" key="10">
    <source>
        <dbReference type="EMBL" id="QJW96454.1"/>
    </source>
</evidence>
<keyword evidence="5" id="KW-0418">Kinase</keyword>
<evidence type="ECO:0000256" key="6">
    <source>
        <dbReference type="ARBA" id="ARBA00023012"/>
    </source>
</evidence>
<feature type="region of interest" description="Disordered" evidence="7">
    <location>
        <begin position="329"/>
        <end position="450"/>
    </location>
</feature>
<dbReference type="PROSITE" id="PS50885">
    <property type="entry name" value="HAMP"/>
    <property type="match status" value="1"/>
</dbReference>
<keyword evidence="4" id="KW-0808">Transferase</keyword>
<proteinExistence type="predicted"/>
<dbReference type="PANTHER" id="PTHR45436">
    <property type="entry name" value="SENSOR HISTIDINE KINASE YKOH"/>
    <property type="match status" value="1"/>
</dbReference>
<comment type="catalytic activity">
    <reaction evidence="1">
        <text>ATP + protein L-histidine = ADP + protein N-phospho-L-histidine.</text>
        <dbReference type="EC" id="2.7.13.3"/>
    </reaction>
</comment>
<dbReference type="EMBL" id="CP053452">
    <property type="protein sequence ID" value="QJW96454.1"/>
    <property type="molecule type" value="Genomic_DNA"/>
</dbReference>
<reference evidence="11" key="1">
    <citation type="submission" date="2020-05" db="EMBL/GenBank/DDBJ databases">
        <title>Frigoriglobus tundricola gen. nov., sp. nov., a psychrotolerant cellulolytic planctomycete of the family Gemmataceae with two divergent copies of 16S rRNA gene.</title>
        <authorList>
            <person name="Kulichevskaya I.S."/>
            <person name="Ivanova A.A."/>
            <person name="Naumoff D.G."/>
            <person name="Beletsky A.V."/>
            <person name="Rijpstra W.I.C."/>
            <person name="Sinninghe Damste J.S."/>
            <person name="Mardanov A.V."/>
            <person name="Ravin N.V."/>
            <person name="Dedysh S.N."/>
        </authorList>
    </citation>
    <scope>NUCLEOTIDE SEQUENCE [LARGE SCALE GENOMIC DNA]</scope>
    <source>
        <strain evidence="11">PL17</strain>
    </source>
</reference>
<evidence type="ECO:0000256" key="4">
    <source>
        <dbReference type="ARBA" id="ARBA00022679"/>
    </source>
</evidence>
<dbReference type="KEGG" id="ftj:FTUN_4011"/>
<dbReference type="PANTHER" id="PTHR45436:SF9">
    <property type="entry name" value="SENSOR PROTEIN"/>
    <property type="match status" value="1"/>
</dbReference>
<dbReference type="InterPro" id="IPR050428">
    <property type="entry name" value="TCS_sensor_his_kinase"/>
</dbReference>
<dbReference type="SMART" id="SM00304">
    <property type="entry name" value="HAMP"/>
    <property type="match status" value="1"/>
</dbReference>
<evidence type="ECO:0000256" key="8">
    <source>
        <dbReference type="SAM" id="Phobius"/>
    </source>
</evidence>
<keyword evidence="8" id="KW-0472">Membrane</keyword>
<dbReference type="AlphaFoldDB" id="A0A6M5YSQ0"/>
<dbReference type="GO" id="GO:0005886">
    <property type="term" value="C:plasma membrane"/>
    <property type="evidence" value="ECO:0007669"/>
    <property type="project" value="TreeGrafter"/>
</dbReference>
<keyword evidence="3" id="KW-0597">Phosphoprotein</keyword>
<keyword evidence="6" id="KW-0902">Two-component regulatory system</keyword>
<dbReference type="Pfam" id="PF00512">
    <property type="entry name" value="HisKA"/>
    <property type="match status" value="1"/>
</dbReference>
<dbReference type="Gene3D" id="1.10.287.130">
    <property type="match status" value="1"/>
</dbReference>
<dbReference type="EC" id="2.7.13.3" evidence="2"/>
<feature type="transmembrane region" description="Helical" evidence="8">
    <location>
        <begin position="153"/>
        <end position="173"/>
    </location>
</feature>
<dbReference type="SUPFAM" id="SSF47384">
    <property type="entry name" value="Homodimeric domain of signal transducing histidine kinase"/>
    <property type="match status" value="1"/>
</dbReference>
<dbReference type="GO" id="GO:0000155">
    <property type="term" value="F:phosphorelay sensor kinase activity"/>
    <property type="evidence" value="ECO:0007669"/>
    <property type="project" value="InterPro"/>
</dbReference>
<evidence type="ECO:0000313" key="11">
    <source>
        <dbReference type="Proteomes" id="UP000503447"/>
    </source>
</evidence>
<accession>A0A6M5YSQ0</accession>
<dbReference type="Proteomes" id="UP000503447">
    <property type="component" value="Chromosome"/>
</dbReference>
<evidence type="ECO:0000256" key="3">
    <source>
        <dbReference type="ARBA" id="ARBA00022553"/>
    </source>
</evidence>
<evidence type="ECO:0000259" key="9">
    <source>
        <dbReference type="PROSITE" id="PS50885"/>
    </source>
</evidence>
<keyword evidence="8" id="KW-1133">Transmembrane helix</keyword>
<dbReference type="Pfam" id="PF00672">
    <property type="entry name" value="HAMP"/>
    <property type="match status" value="1"/>
</dbReference>
<evidence type="ECO:0000256" key="7">
    <source>
        <dbReference type="SAM" id="MobiDB-lite"/>
    </source>
</evidence>
<dbReference type="Gene3D" id="6.10.340.10">
    <property type="match status" value="1"/>
</dbReference>
<evidence type="ECO:0000256" key="5">
    <source>
        <dbReference type="ARBA" id="ARBA00022777"/>
    </source>
</evidence>
<feature type="compositionally biased region" description="Basic and acidic residues" evidence="7">
    <location>
        <begin position="429"/>
        <end position="443"/>
    </location>
</feature>
<dbReference type="SMART" id="SM00388">
    <property type="entry name" value="HisKA"/>
    <property type="match status" value="1"/>
</dbReference>
<organism evidence="10 11">
    <name type="scientific">Frigoriglobus tundricola</name>
    <dbReference type="NCBI Taxonomy" id="2774151"/>
    <lineage>
        <taxon>Bacteria</taxon>
        <taxon>Pseudomonadati</taxon>
        <taxon>Planctomycetota</taxon>
        <taxon>Planctomycetia</taxon>
        <taxon>Gemmatales</taxon>
        <taxon>Gemmataceae</taxon>
        <taxon>Frigoriglobus</taxon>
    </lineage>
</organism>
<keyword evidence="11" id="KW-1185">Reference proteome</keyword>
<protein>
    <recommendedName>
        <fullName evidence="2">histidine kinase</fullName>
        <ecNumber evidence="2">2.7.13.3</ecNumber>
    </recommendedName>
</protein>
<sequence length="450" mass="48506">MSSKTGARVWSIRLRLTLWFGLAAGLLAGGVAGANYWLLEAQRAQDADEWLAAGAEYLHAARCDDPAAYARWTGPDEPVRVIDPDHRVRYESPAMGDIAPAETFPRPGAPGADRSVGGKRYRLFSSRIDGWTYQLVTDQTADVALFARFRHNLLLAITPTVAIGLLGGALLTWRGLRPLREVATTVRGIAPGRLGDRISVAALPTELRAVADAFNGVMDRLQDAFARLDQFAADVAHELRTPVHNLRGGIEVALGQDRTPGDYRRALGAALNEADRLGRLVDRLLFLAQAEDPRREVRREATDVAAELTDVREFFAPVAAEAGVAVRRRGRGHDLSARPRAVPAGGEQPGGQRAGPHPGRRLGRVDRGGGPNGIAGHGCRHRYGHPPGRFAAPVRPVLPVPCGPGGGPRRGAGARDRPPGRRAARRRRDGRERAGPGDGRPHELPPPGRR</sequence>
<name>A0A6M5YSQ0_9BACT</name>
<dbReference type="InterPro" id="IPR003660">
    <property type="entry name" value="HAMP_dom"/>
</dbReference>
<gene>
    <name evidence="10" type="ORF">FTUN_4011</name>
</gene>
<evidence type="ECO:0000256" key="2">
    <source>
        <dbReference type="ARBA" id="ARBA00012438"/>
    </source>
</evidence>
<feature type="domain" description="HAMP" evidence="9">
    <location>
        <begin position="173"/>
        <end position="226"/>
    </location>
</feature>
<dbReference type="CDD" id="cd00082">
    <property type="entry name" value="HisKA"/>
    <property type="match status" value="1"/>
</dbReference>
<keyword evidence="8" id="KW-0812">Transmembrane</keyword>
<evidence type="ECO:0000256" key="1">
    <source>
        <dbReference type="ARBA" id="ARBA00000085"/>
    </source>
</evidence>
<dbReference type="InterPro" id="IPR003661">
    <property type="entry name" value="HisK_dim/P_dom"/>
</dbReference>